<dbReference type="CDD" id="cd08195">
    <property type="entry name" value="DHQS"/>
    <property type="match status" value="1"/>
</dbReference>
<dbReference type="SUPFAM" id="SSF56796">
    <property type="entry name" value="Dehydroquinate synthase-like"/>
    <property type="match status" value="1"/>
</dbReference>
<keyword evidence="13 18" id="KW-0862">Zinc</keyword>
<gene>
    <name evidence="18 21" type="primary">aroB</name>
    <name evidence="21" type="ordered locus">RLO149_c023180</name>
</gene>
<dbReference type="GO" id="GO:0046872">
    <property type="term" value="F:metal ion binding"/>
    <property type="evidence" value="ECO:0007669"/>
    <property type="project" value="UniProtKB-KW"/>
</dbReference>
<evidence type="ECO:0000256" key="4">
    <source>
        <dbReference type="ARBA" id="ARBA00004496"/>
    </source>
</evidence>
<dbReference type="InterPro" id="IPR050071">
    <property type="entry name" value="Dehydroquinate_synthase"/>
</dbReference>
<dbReference type="UniPathway" id="UPA00053">
    <property type="reaction ID" value="UER00085"/>
</dbReference>
<dbReference type="Gene3D" id="3.40.50.1970">
    <property type="match status" value="1"/>
</dbReference>
<keyword evidence="16 18" id="KW-0456">Lyase</keyword>
<comment type="catalytic activity">
    <reaction evidence="1 18">
        <text>7-phospho-2-dehydro-3-deoxy-D-arabino-heptonate = 3-dehydroquinate + phosphate</text>
        <dbReference type="Rhea" id="RHEA:21968"/>
        <dbReference type="ChEBI" id="CHEBI:32364"/>
        <dbReference type="ChEBI" id="CHEBI:43474"/>
        <dbReference type="ChEBI" id="CHEBI:58394"/>
        <dbReference type="EC" id="4.2.3.4"/>
    </reaction>
</comment>
<dbReference type="GO" id="GO:0000166">
    <property type="term" value="F:nucleotide binding"/>
    <property type="evidence" value="ECO:0007669"/>
    <property type="project" value="UniProtKB-KW"/>
</dbReference>
<proteinExistence type="inferred from homology"/>
<feature type="binding site" evidence="18">
    <location>
        <position position="249"/>
    </location>
    <ligand>
        <name>Zn(2+)</name>
        <dbReference type="ChEBI" id="CHEBI:29105"/>
    </ligand>
</feature>
<dbReference type="Pfam" id="PF24621">
    <property type="entry name" value="DHQS_C"/>
    <property type="match status" value="1"/>
</dbReference>
<evidence type="ECO:0000313" key="22">
    <source>
        <dbReference type="Proteomes" id="UP000001353"/>
    </source>
</evidence>
<evidence type="ECO:0000256" key="7">
    <source>
        <dbReference type="ARBA" id="ARBA00013031"/>
    </source>
</evidence>
<dbReference type="GO" id="GO:0003856">
    <property type="term" value="F:3-dehydroquinate synthase activity"/>
    <property type="evidence" value="ECO:0007669"/>
    <property type="project" value="UniProtKB-UniRule"/>
</dbReference>
<comment type="subcellular location">
    <subcellularLocation>
        <location evidence="4 18">Cytoplasm</location>
    </subcellularLocation>
</comment>
<dbReference type="Gene3D" id="1.20.1090.10">
    <property type="entry name" value="Dehydroquinate synthase-like - alpha domain"/>
    <property type="match status" value="1"/>
</dbReference>
<evidence type="ECO:0000256" key="18">
    <source>
        <dbReference type="HAMAP-Rule" id="MF_00110"/>
    </source>
</evidence>
<evidence type="ECO:0000256" key="8">
    <source>
        <dbReference type="ARBA" id="ARBA00017684"/>
    </source>
</evidence>
<keyword evidence="11 18" id="KW-0479">Metal-binding</keyword>
<keyword evidence="22" id="KW-1185">Reference proteome</keyword>
<evidence type="ECO:0000256" key="2">
    <source>
        <dbReference type="ARBA" id="ARBA00001911"/>
    </source>
</evidence>
<evidence type="ECO:0000256" key="1">
    <source>
        <dbReference type="ARBA" id="ARBA00001393"/>
    </source>
</evidence>
<dbReference type="EC" id="4.2.3.4" evidence="7 18"/>
<keyword evidence="10 18" id="KW-0028">Amino-acid biosynthesis</keyword>
<comment type="caution">
    <text evidence="18">Lacks conserved residue(s) required for the propagation of feature annotation.</text>
</comment>
<keyword evidence="9 18" id="KW-0963">Cytoplasm</keyword>
<dbReference type="Pfam" id="PF01761">
    <property type="entry name" value="DHQ_synthase"/>
    <property type="match status" value="1"/>
</dbReference>
<dbReference type="OrthoDB" id="9806583at2"/>
<dbReference type="PIRSF" id="PIRSF001455">
    <property type="entry name" value="DHQ_synth"/>
    <property type="match status" value="1"/>
</dbReference>
<dbReference type="NCBIfam" id="TIGR01357">
    <property type="entry name" value="aroB"/>
    <property type="match status" value="1"/>
</dbReference>
<dbReference type="GO" id="GO:0008652">
    <property type="term" value="P:amino acid biosynthetic process"/>
    <property type="evidence" value="ECO:0007669"/>
    <property type="project" value="UniProtKB-KW"/>
</dbReference>
<dbReference type="STRING" id="391595.RLO149_c023180"/>
<dbReference type="InterPro" id="IPR030963">
    <property type="entry name" value="DHQ_synth_fam"/>
</dbReference>
<evidence type="ECO:0000256" key="14">
    <source>
        <dbReference type="ARBA" id="ARBA00023027"/>
    </source>
</evidence>
<dbReference type="EMBL" id="CP002623">
    <property type="protein sequence ID" value="AEI94288.1"/>
    <property type="molecule type" value="Genomic_DNA"/>
</dbReference>
<feature type="binding site" evidence="18">
    <location>
        <position position="153"/>
    </location>
    <ligand>
        <name>NAD(+)</name>
        <dbReference type="ChEBI" id="CHEBI:57540"/>
    </ligand>
</feature>
<evidence type="ECO:0000256" key="11">
    <source>
        <dbReference type="ARBA" id="ARBA00022723"/>
    </source>
</evidence>
<comment type="cofactor">
    <cofactor evidence="18">
        <name>Co(2+)</name>
        <dbReference type="ChEBI" id="CHEBI:48828"/>
    </cofactor>
    <cofactor evidence="18">
        <name>Zn(2+)</name>
        <dbReference type="ChEBI" id="CHEBI:29105"/>
    </cofactor>
    <text evidence="18">Binds 1 divalent metal cation per subunit. Can use either Co(2+) or Zn(2+).</text>
</comment>
<name>F7ZBA2_ROSLO</name>
<protein>
    <recommendedName>
        <fullName evidence="8 18">3-dehydroquinate synthase</fullName>
        <shortName evidence="18">DHQS</shortName>
        <ecNumber evidence="7 18">4.2.3.4</ecNumber>
    </recommendedName>
</protein>
<feature type="binding site" evidence="18">
    <location>
        <position position="186"/>
    </location>
    <ligand>
        <name>Zn(2+)</name>
        <dbReference type="ChEBI" id="CHEBI:29105"/>
    </ligand>
</feature>
<evidence type="ECO:0000256" key="12">
    <source>
        <dbReference type="ARBA" id="ARBA00022741"/>
    </source>
</evidence>
<dbReference type="KEGG" id="rli:RLO149_c023180"/>
<comment type="cofactor">
    <cofactor evidence="2 18">
        <name>NAD(+)</name>
        <dbReference type="ChEBI" id="CHEBI:57540"/>
    </cofactor>
</comment>
<keyword evidence="12 18" id="KW-0547">Nucleotide-binding</keyword>
<dbReference type="GO" id="GO:0009423">
    <property type="term" value="P:chorismate biosynthetic process"/>
    <property type="evidence" value="ECO:0007669"/>
    <property type="project" value="UniProtKB-UniRule"/>
</dbReference>
<evidence type="ECO:0000256" key="15">
    <source>
        <dbReference type="ARBA" id="ARBA00023141"/>
    </source>
</evidence>
<comment type="similarity">
    <text evidence="6 18">Belongs to the sugar phosphate cyclases superfamily. Dehydroquinate synthase family.</text>
</comment>
<dbReference type="HAMAP" id="MF_00110">
    <property type="entry name" value="DHQ_synthase"/>
    <property type="match status" value="1"/>
</dbReference>
<accession>F7ZBA2</accession>
<dbReference type="PANTHER" id="PTHR43622">
    <property type="entry name" value="3-DEHYDROQUINATE SYNTHASE"/>
    <property type="match status" value="1"/>
</dbReference>
<feature type="binding site" evidence="18">
    <location>
        <position position="144"/>
    </location>
    <ligand>
        <name>NAD(+)</name>
        <dbReference type="ChEBI" id="CHEBI:57540"/>
    </ligand>
</feature>
<evidence type="ECO:0000256" key="6">
    <source>
        <dbReference type="ARBA" id="ARBA00005412"/>
    </source>
</evidence>
<evidence type="ECO:0000256" key="10">
    <source>
        <dbReference type="ARBA" id="ARBA00022605"/>
    </source>
</evidence>
<keyword evidence="14 18" id="KW-0520">NAD</keyword>
<evidence type="ECO:0000256" key="16">
    <source>
        <dbReference type="ARBA" id="ARBA00023239"/>
    </source>
</evidence>
<comment type="pathway">
    <text evidence="5 18">Metabolic intermediate biosynthesis; chorismate biosynthesis; chorismate from D-erythrose 4-phosphate and phosphoenolpyruvate: step 2/7.</text>
</comment>
<dbReference type="InterPro" id="IPR030960">
    <property type="entry name" value="DHQS/DOIS_N"/>
</dbReference>
<dbReference type="InterPro" id="IPR016037">
    <property type="entry name" value="DHQ_synth_AroB"/>
</dbReference>
<dbReference type="PANTHER" id="PTHR43622:SF7">
    <property type="entry name" value="3-DEHYDROQUINATE SYNTHASE, CHLOROPLASTIC"/>
    <property type="match status" value="1"/>
</dbReference>
<comment type="function">
    <text evidence="3 18">Catalyzes the conversion of 3-deoxy-D-arabino-heptulosonate 7-phosphate (DAHP) to dehydroquinate (DHQ).</text>
</comment>
<dbReference type="RefSeq" id="WP_013962211.1">
    <property type="nucleotide sequence ID" value="NC_015730.1"/>
</dbReference>
<feature type="binding site" evidence="18">
    <location>
        <position position="267"/>
    </location>
    <ligand>
        <name>Zn(2+)</name>
        <dbReference type="ChEBI" id="CHEBI:29105"/>
    </ligand>
</feature>
<feature type="binding site" evidence="18">
    <location>
        <begin position="131"/>
        <end position="132"/>
    </location>
    <ligand>
        <name>NAD(+)</name>
        <dbReference type="ChEBI" id="CHEBI:57540"/>
    </ligand>
</feature>
<organism evidence="21 22">
    <name type="scientific">Roseobacter litoralis (strain ATCC 49566 / DSM 6996 / JCM 21268 / NBRC 15278 / OCh 149)</name>
    <dbReference type="NCBI Taxonomy" id="391595"/>
    <lineage>
        <taxon>Bacteria</taxon>
        <taxon>Pseudomonadati</taxon>
        <taxon>Pseudomonadota</taxon>
        <taxon>Alphaproteobacteria</taxon>
        <taxon>Rhodobacterales</taxon>
        <taxon>Roseobacteraceae</taxon>
        <taxon>Roseobacter</taxon>
    </lineage>
</organism>
<feature type="binding site" evidence="18">
    <location>
        <begin position="107"/>
        <end position="111"/>
    </location>
    <ligand>
        <name>NAD(+)</name>
        <dbReference type="ChEBI" id="CHEBI:57540"/>
    </ligand>
</feature>
<evidence type="ECO:0000259" key="19">
    <source>
        <dbReference type="Pfam" id="PF01761"/>
    </source>
</evidence>
<dbReference type="FunFam" id="3.40.50.1970:FF:000001">
    <property type="entry name" value="3-dehydroquinate synthase"/>
    <property type="match status" value="1"/>
</dbReference>
<evidence type="ECO:0000313" key="21">
    <source>
        <dbReference type="EMBL" id="AEI94288.1"/>
    </source>
</evidence>
<evidence type="ECO:0000256" key="5">
    <source>
        <dbReference type="ARBA" id="ARBA00004661"/>
    </source>
</evidence>
<dbReference type="GO" id="GO:0005737">
    <property type="term" value="C:cytoplasm"/>
    <property type="evidence" value="ECO:0007669"/>
    <property type="project" value="UniProtKB-SubCell"/>
</dbReference>
<evidence type="ECO:0000256" key="9">
    <source>
        <dbReference type="ARBA" id="ARBA00022490"/>
    </source>
</evidence>
<keyword evidence="17 18" id="KW-0170">Cobalt</keyword>
<feature type="domain" description="3-dehydroquinate synthase C-terminal" evidence="20">
    <location>
        <begin position="183"/>
        <end position="332"/>
    </location>
</feature>
<dbReference type="Proteomes" id="UP000001353">
    <property type="component" value="Chromosome"/>
</dbReference>
<dbReference type="AlphaFoldDB" id="F7ZBA2"/>
<keyword evidence="15 18" id="KW-0057">Aromatic amino acid biosynthesis</keyword>
<dbReference type="HOGENOM" id="CLU_001201_0_2_5"/>
<evidence type="ECO:0000256" key="13">
    <source>
        <dbReference type="ARBA" id="ARBA00022833"/>
    </source>
</evidence>
<dbReference type="eggNOG" id="COG0337">
    <property type="taxonomic scope" value="Bacteria"/>
</dbReference>
<reference evidence="21 22" key="1">
    <citation type="journal article" date="2011" name="BMC Genomics">
        <title>Comparative genome analysis and genome-guided physiological analysis of Roseobacter litoralis.</title>
        <authorList>
            <person name="Kalhoefer D."/>
            <person name="Thole S."/>
            <person name="Voget S."/>
            <person name="Lehmann R."/>
            <person name="Liesegang H."/>
            <person name="Wollher A."/>
            <person name="Daniel R."/>
            <person name="Simon M."/>
            <person name="Brinkhoff T."/>
        </authorList>
    </citation>
    <scope>NUCLEOTIDE SEQUENCE [LARGE SCALE GENOMIC DNA]</scope>
    <source>
        <strain evidence="22">ATCC 49566 / DSM 6996 / JCM 21268 / NBRC 15278 / OCh 149</strain>
    </source>
</reference>
<feature type="domain" description="3-dehydroquinate synthase N-terminal" evidence="19">
    <location>
        <begin position="70"/>
        <end position="180"/>
    </location>
</feature>
<evidence type="ECO:0000256" key="3">
    <source>
        <dbReference type="ARBA" id="ARBA00003485"/>
    </source>
</evidence>
<sequence>MIETVHVDLPGRAYDVRIGPGLVSEAGAHILPLLNRPKVAVVTDETVAALHLDALRAGLAREGIEMTALALPAGEATKSWEPLERTVGWLLDQKVERGDVVVAFGGGVIGDLAGFAAAILRRGVRFVQIPTSLLAQVDSSVGGKTGINAAQGKNLIGAFHQPSLVLADIDVLGSLTARDFLAGYGEVVKYGLLGDLAFFEWLEENGPTLAVGNQQARCEAVRRSVQMKADIVIRDETEQGDRALLNLGHTFGHALEAATGYSDRLLHGEGVAIGCAMAFELSSRMGLCSQESPSRVRAHLKAMGMKTDLRDIPGELPDAAGLLDLMGQDKKVMQGTLHFILARGLGEAFVTSDVAAGDVLTVLEDALRGR</sequence>
<evidence type="ECO:0000259" key="20">
    <source>
        <dbReference type="Pfam" id="PF24621"/>
    </source>
</evidence>
<dbReference type="GO" id="GO:0009073">
    <property type="term" value="P:aromatic amino acid family biosynthetic process"/>
    <property type="evidence" value="ECO:0007669"/>
    <property type="project" value="UniProtKB-KW"/>
</dbReference>
<evidence type="ECO:0000256" key="17">
    <source>
        <dbReference type="ARBA" id="ARBA00023285"/>
    </source>
</evidence>
<dbReference type="InterPro" id="IPR056179">
    <property type="entry name" value="DHQS_C"/>
</dbReference>